<gene>
    <name evidence="2" type="ORF">F0170_22480</name>
</gene>
<protein>
    <submittedName>
        <fullName evidence="2">Uncharacterized protein</fullName>
    </submittedName>
</protein>
<comment type="caution">
    <text evidence="2">The sequence shown here is derived from an EMBL/GenBank/DDBJ whole genome shotgun (WGS) entry which is preliminary data.</text>
</comment>
<name>A0A5N7JYM0_9PSED</name>
<keyword evidence="1" id="KW-0812">Transmembrane</keyword>
<dbReference type="EMBL" id="VUBA01000158">
    <property type="protein sequence ID" value="MPQ86500.1"/>
    <property type="molecule type" value="Genomic_DNA"/>
</dbReference>
<feature type="transmembrane region" description="Helical" evidence="1">
    <location>
        <begin position="46"/>
        <end position="65"/>
    </location>
</feature>
<evidence type="ECO:0000313" key="2">
    <source>
        <dbReference type="EMBL" id="MPQ86500.1"/>
    </source>
</evidence>
<reference evidence="2 3" key="1">
    <citation type="submission" date="2019-09" db="EMBL/GenBank/DDBJ databases">
        <title>The draft genomes of Allium pathogen Pseudomonas sp.</title>
        <authorList>
            <person name="Fujikawa T."/>
            <person name="Sawada H."/>
        </authorList>
    </citation>
    <scope>NUCLEOTIDE SEQUENCE [LARGE SCALE GENOMIC DNA]</scope>
    <source>
        <strain evidence="2 3">MAFF 730085</strain>
    </source>
</reference>
<organism evidence="2 3">
    <name type="scientific">Pseudomonas kitaguniensis</name>
    <dbReference type="NCBI Taxonomy" id="2607908"/>
    <lineage>
        <taxon>Bacteria</taxon>
        <taxon>Pseudomonadati</taxon>
        <taxon>Pseudomonadota</taxon>
        <taxon>Gammaproteobacteria</taxon>
        <taxon>Pseudomonadales</taxon>
        <taxon>Pseudomonadaceae</taxon>
        <taxon>Pseudomonas</taxon>
    </lineage>
</organism>
<evidence type="ECO:0000313" key="3">
    <source>
        <dbReference type="Proteomes" id="UP000325438"/>
    </source>
</evidence>
<dbReference type="Proteomes" id="UP000325438">
    <property type="component" value="Unassembled WGS sequence"/>
</dbReference>
<evidence type="ECO:0000256" key="1">
    <source>
        <dbReference type="SAM" id="Phobius"/>
    </source>
</evidence>
<keyword evidence="1" id="KW-1133">Transmembrane helix</keyword>
<dbReference type="RefSeq" id="WP_152751048.1">
    <property type="nucleotide sequence ID" value="NZ_VUBA01000158.1"/>
</dbReference>
<keyword evidence="1" id="KW-0472">Membrane</keyword>
<proteinExistence type="predicted"/>
<dbReference type="AlphaFoldDB" id="A0A5N7JYM0"/>
<accession>A0A5N7JYM0</accession>
<sequence length="71" mass="7683">MRKFWRVSAALLFAISILGALLWMGGVAGAVTGGGRNTNDIEFLLTAAKVLFILSLISAALAFFWPKKTRL</sequence>